<comment type="caution">
    <text evidence="2">The sequence shown here is derived from an EMBL/GenBank/DDBJ whole genome shotgun (WGS) entry which is preliminary data.</text>
</comment>
<name>A0ABR8JVX6_9BACT</name>
<evidence type="ECO:0000313" key="2">
    <source>
        <dbReference type="EMBL" id="MBD2723462.1"/>
    </source>
</evidence>
<organism evidence="2 3">
    <name type="scientific">Hymenobacter armeniacus</name>
    <dbReference type="NCBI Taxonomy" id="2771358"/>
    <lineage>
        <taxon>Bacteria</taxon>
        <taxon>Pseudomonadati</taxon>
        <taxon>Bacteroidota</taxon>
        <taxon>Cytophagia</taxon>
        <taxon>Cytophagales</taxon>
        <taxon>Hymenobacteraceae</taxon>
        <taxon>Hymenobacter</taxon>
    </lineage>
</organism>
<dbReference type="Proteomes" id="UP000606003">
    <property type="component" value="Unassembled WGS sequence"/>
</dbReference>
<accession>A0ABR8JVX6</accession>
<sequence>MKRTFIIGMALLGAVLAACSKKEPAPALKTASLDDTTWRMTDYTIDFGPLNGTVTGTNNFFRTFSNSPTTPCLGLNTFTFTSAGKVVWQQEPRACSVRSNFVNSDWGTWSINGAQTELTVNSPWGGAGRSVMPVMEAVPGAYECLLTNTTLTLKARYIYGRNQDSLRVDKAVFTRQ</sequence>
<keyword evidence="3" id="KW-1185">Reference proteome</keyword>
<evidence type="ECO:0000256" key="1">
    <source>
        <dbReference type="SAM" id="SignalP"/>
    </source>
</evidence>
<dbReference type="EMBL" id="JACXAC010000005">
    <property type="protein sequence ID" value="MBD2723462.1"/>
    <property type="molecule type" value="Genomic_DNA"/>
</dbReference>
<proteinExistence type="predicted"/>
<feature type="chain" id="PRO_5046108336" description="Lipocalin-like domain-containing protein" evidence="1">
    <location>
        <begin position="18"/>
        <end position="176"/>
    </location>
</feature>
<keyword evidence="1" id="KW-0732">Signal</keyword>
<protein>
    <recommendedName>
        <fullName evidence="4">Lipocalin-like domain-containing protein</fullName>
    </recommendedName>
</protein>
<dbReference type="RefSeq" id="WP_190926192.1">
    <property type="nucleotide sequence ID" value="NZ_JACXAC010000005.1"/>
</dbReference>
<dbReference type="PROSITE" id="PS51257">
    <property type="entry name" value="PROKAR_LIPOPROTEIN"/>
    <property type="match status" value="1"/>
</dbReference>
<feature type="signal peptide" evidence="1">
    <location>
        <begin position="1"/>
        <end position="17"/>
    </location>
</feature>
<evidence type="ECO:0000313" key="3">
    <source>
        <dbReference type="Proteomes" id="UP000606003"/>
    </source>
</evidence>
<gene>
    <name evidence="2" type="ORF">IC234_15135</name>
</gene>
<reference evidence="2 3" key="1">
    <citation type="submission" date="2020-09" db="EMBL/GenBank/DDBJ databases">
        <authorList>
            <person name="Kim M.K."/>
        </authorList>
    </citation>
    <scope>NUCLEOTIDE SEQUENCE [LARGE SCALE GENOMIC DNA]</scope>
    <source>
        <strain evidence="2 3">BT189</strain>
    </source>
</reference>
<evidence type="ECO:0008006" key="4">
    <source>
        <dbReference type="Google" id="ProtNLM"/>
    </source>
</evidence>